<evidence type="ECO:0000313" key="4">
    <source>
        <dbReference type="EMBL" id="SDK68840.1"/>
    </source>
</evidence>
<feature type="domain" description="CBS" evidence="3">
    <location>
        <begin position="78"/>
        <end position="135"/>
    </location>
</feature>
<name>A0A1G9DYF2_9BACL</name>
<proteinExistence type="predicted"/>
<dbReference type="STRING" id="576118.SAMN05216216_10719"/>
<dbReference type="AlphaFoldDB" id="A0A1G9DYF2"/>
<dbReference type="Pfam" id="PF00571">
    <property type="entry name" value="CBS"/>
    <property type="match status" value="2"/>
</dbReference>
<protein>
    <submittedName>
        <fullName evidence="4">Acetoin utilization protein AcuB</fullName>
    </submittedName>
</protein>
<feature type="domain" description="CBS" evidence="3">
    <location>
        <begin position="7"/>
        <end position="64"/>
    </location>
</feature>
<dbReference type="InterPro" id="IPR051257">
    <property type="entry name" value="Diverse_CBS-Domain"/>
</dbReference>
<dbReference type="CDD" id="cd04584">
    <property type="entry name" value="CBS_pair_AcuB_like"/>
    <property type="match status" value="1"/>
</dbReference>
<keyword evidence="1 2" id="KW-0129">CBS domain</keyword>
<dbReference type="EMBL" id="FNFY01000007">
    <property type="protein sequence ID" value="SDK68840.1"/>
    <property type="molecule type" value="Genomic_DNA"/>
</dbReference>
<accession>A0A1G9DYF2</accession>
<evidence type="ECO:0000256" key="2">
    <source>
        <dbReference type="PROSITE-ProRule" id="PRU00703"/>
    </source>
</evidence>
<dbReference type="PANTHER" id="PTHR43080:SF2">
    <property type="entry name" value="CBS DOMAIN-CONTAINING PROTEIN"/>
    <property type="match status" value="1"/>
</dbReference>
<dbReference type="SUPFAM" id="SSF54631">
    <property type="entry name" value="CBS-domain pair"/>
    <property type="match status" value="1"/>
</dbReference>
<dbReference type="InterPro" id="IPR000644">
    <property type="entry name" value="CBS_dom"/>
</dbReference>
<dbReference type="InterPro" id="IPR045865">
    <property type="entry name" value="ACT-like_dom_sf"/>
</dbReference>
<organism evidence="4 5">
    <name type="scientific">Lacicoccus qingdaonensis</name>
    <dbReference type="NCBI Taxonomy" id="576118"/>
    <lineage>
        <taxon>Bacteria</taxon>
        <taxon>Bacillati</taxon>
        <taxon>Bacillota</taxon>
        <taxon>Bacilli</taxon>
        <taxon>Bacillales</taxon>
        <taxon>Salinicoccaceae</taxon>
        <taxon>Lacicoccus</taxon>
    </lineage>
</organism>
<evidence type="ECO:0000259" key="3">
    <source>
        <dbReference type="PROSITE" id="PS51371"/>
    </source>
</evidence>
<dbReference type="SMART" id="SM00116">
    <property type="entry name" value="CBS"/>
    <property type="match status" value="2"/>
</dbReference>
<keyword evidence="5" id="KW-1185">Reference proteome</keyword>
<evidence type="ECO:0000256" key="1">
    <source>
        <dbReference type="ARBA" id="ARBA00023122"/>
    </source>
</evidence>
<dbReference type="PROSITE" id="PS51371">
    <property type="entry name" value="CBS"/>
    <property type="match status" value="2"/>
</dbReference>
<dbReference type="PANTHER" id="PTHR43080">
    <property type="entry name" value="CBS DOMAIN-CONTAINING PROTEIN CBSX3, MITOCHONDRIAL"/>
    <property type="match status" value="1"/>
</dbReference>
<dbReference type="Gene3D" id="3.10.580.10">
    <property type="entry name" value="CBS-domain"/>
    <property type="match status" value="1"/>
</dbReference>
<dbReference type="SUPFAM" id="SSF55021">
    <property type="entry name" value="ACT-like"/>
    <property type="match status" value="1"/>
</dbReference>
<dbReference type="RefSeq" id="WP_092985582.1">
    <property type="nucleotide sequence ID" value="NZ_FNFY01000007.1"/>
</dbReference>
<reference evidence="5" key="1">
    <citation type="submission" date="2016-10" db="EMBL/GenBank/DDBJ databases">
        <authorList>
            <person name="Varghese N."/>
            <person name="Submissions S."/>
        </authorList>
    </citation>
    <scope>NUCLEOTIDE SEQUENCE [LARGE SCALE GENOMIC DNA]</scope>
    <source>
        <strain evidence="5">CGMCC 1.8895</strain>
    </source>
</reference>
<dbReference type="OrthoDB" id="9781631at2"/>
<sequence length="214" mass="24383">MLVERIMTSPVRTLSPENTIEEALNMMSRYSFRHVPITNEEDKLVGIVSDRDVKMTLPSVLSDEDPVMNLEQPLSRIMRTNVTYCHPMDFVEEIALDFYHFAIGAIPVVREGKIVGIVTQKDMLNTFLELTGIKEPGSIIEIDIEDKTGVIYEVGKVFKDLNIRIISVSVYKNKETKGNKIIVLRVQAMNPKFAIRRLQEQGFNVLTPDKMGLR</sequence>
<dbReference type="Proteomes" id="UP000199008">
    <property type="component" value="Unassembled WGS sequence"/>
</dbReference>
<dbReference type="InterPro" id="IPR046342">
    <property type="entry name" value="CBS_dom_sf"/>
</dbReference>
<evidence type="ECO:0000313" key="5">
    <source>
        <dbReference type="Proteomes" id="UP000199008"/>
    </source>
</evidence>
<gene>
    <name evidence="4" type="ORF">SAMN05216216_10719</name>
</gene>